<keyword evidence="1" id="KW-1133">Transmembrane helix</keyword>
<keyword evidence="1" id="KW-0472">Membrane</keyword>
<keyword evidence="3" id="KW-1185">Reference proteome</keyword>
<protein>
    <submittedName>
        <fullName evidence="2">Uncharacterized protein</fullName>
    </submittedName>
</protein>
<organism evidence="2 3">
    <name type="scientific">Stylonychia lemnae</name>
    <name type="common">Ciliate</name>
    <dbReference type="NCBI Taxonomy" id="5949"/>
    <lineage>
        <taxon>Eukaryota</taxon>
        <taxon>Sar</taxon>
        <taxon>Alveolata</taxon>
        <taxon>Ciliophora</taxon>
        <taxon>Intramacronucleata</taxon>
        <taxon>Spirotrichea</taxon>
        <taxon>Stichotrichia</taxon>
        <taxon>Sporadotrichida</taxon>
        <taxon>Oxytrichidae</taxon>
        <taxon>Stylonychinae</taxon>
        <taxon>Stylonychia</taxon>
    </lineage>
</organism>
<sequence length="224" mass="25934">MQWEFDSFLPNIEAIEKSIIDEKQMIKAAIVISFQLLSKLMIFIAFPTADQLFLTKTIVIAAMAANPKTRLIISQKSILSLKAIRARTMQIIGQEQKIMDIEPIFKYCRENQQVNVARNITNPSMIEINLSANVISFILTFSDFILTIFKINKHTALPSKKAEYPQMFKKEFSPSILQSVFKFSPKRLKVSYFPRKLKFKLLLLNFNLLLFYFRLILAALIKIC</sequence>
<evidence type="ECO:0000313" key="3">
    <source>
        <dbReference type="Proteomes" id="UP000039865"/>
    </source>
</evidence>
<feature type="transmembrane region" description="Helical" evidence="1">
    <location>
        <begin position="201"/>
        <end position="221"/>
    </location>
</feature>
<proteinExistence type="predicted"/>
<name>A0A078ACM1_STYLE</name>
<reference evidence="2 3" key="1">
    <citation type="submission" date="2014-06" db="EMBL/GenBank/DDBJ databases">
        <authorList>
            <person name="Swart Estienne"/>
        </authorList>
    </citation>
    <scope>NUCLEOTIDE SEQUENCE [LARGE SCALE GENOMIC DNA]</scope>
    <source>
        <strain evidence="2 3">130c</strain>
    </source>
</reference>
<evidence type="ECO:0000313" key="2">
    <source>
        <dbReference type="EMBL" id="CDW79332.1"/>
    </source>
</evidence>
<evidence type="ECO:0000256" key="1">
    <source>
        <dbReference type="SAM" id="Phobius"/>
    </source>
</evidence>
<accession>A0A078ACM1</accession>
<gene>
    <name evidence="2" type="primary">Contig10302.g10990</name>
    <name evidence="2" type="ORF">STYLEM_8319</name>
</gene>
<dbReference type="AlphaFoldDB" id="A0A078ACM1"/>
<dbReference type="EMBL" id="CCKQ01007903">
    <property type="protein sequence ID" value="CDW79332.1"/>
    <property type="molecule type" value="Genomic_DNA"/>
</dbReference>
<dbReference type="Proteomes" id="UP000039865">
    <property type="component" value="Unassembled WGS sequence"/>
</dbReference>
<keyword evidence="1" id="KW-0812">Transmembrane</keyword>
<dbReference type="InParanoid" id="A0A078ACM1"/>